<evidence type="ECO:0000313" key="4">
    <source>
        <dbReference type="Proteomes" id="UP000784294"/>
    </source>
</evidence>
<gene>
    <name evidence="3" type="ORF">PXEA_LOCUS15416</name>
</gene>
<evidence type="ECO:0000313" key="3">
    <source>
        <dbReference type="EMBL" id="VEL21976.1"/>
    </source>
</evidence>
<organism evidence="3 4">
    <name type="scientific">Protopolystoma xenopodis</name>
    <dbReference type="NCBI Taxonomy" id="117903"/>
    <lineage>
        <taxon>Eukaryota</taxon>
        <taxon>Metazoa</taxon>
        <taxon>Spiralia</taxon>
        <taxon>Lophotrochozoa</taxon>
        <taxon>Platyhelminthes</taxon>
        <taxon>Monogenea</taxon>
        <taxon>Polyopisthocotylea</taxon>
        <taxon>Polystomatidea</taxon>
        <taxon>Polystomatidae</taxon>
        <taxon>Protopolystoma</taxon>
    </lineage>
</organism>
<evidence type="ECO:0000256" key="1">
    <source>
        <dbReference type="ARBA" id="ARBA00012647"/>
    </source>
</evidence>
<reference evidence="3" key="1">
    <citation type="submission" date="2018-11" db="EMBL/GenBank/DDBJ databases">
        <authorList>
            <consortium name="Pathogen Informatics"/>
        </authorList>
    </citation>
    <scope>NUCLEOTIDE SEQUENCE</scope>
</reference>
<name>A0A448WWJ7_9PLAT</name>
<dbReference type="PANTHER" id="PTHR11596:SF5">
    <property type="entry name" value="ALKALINE PHOSPHATASE"/>
    <property type="match status" value="1"/>
</dbReference>
<comment type="caution">
    <text evidence="3">The sequence shown here is derived from an EMBL/GenBank/DDBJ whole genome shotgun (WGS) entry which is preliminary data.</text>
</comment>
<sequence>MYVYIIRECNFCFRRKHDGAEKCDDLAKQLVENALNFSVIIGGGVENFYQKPGAYTPKGEGKRKDGKNLIEKWVKKQMKLNRRHKVVTNWEDFAEVDPAKHDYLLGNCHFTHF</sequence>
<dbReference type="Gene3D" id="3.40.720.10">
    <property type="entry name" value="Alkaline Phosphatase, subunit A"/>
    <property type="match status" value="1"/>
</dbReference>
<dbReference type="Pfam" id="PF00245">
    <property type="entry name" value="Alk_phosphatase"/>
    <property type="match status" value="1"/>
</dbReference>
<dbReference type="GO" id="GO:0004035">
    <property type="term" value="F:alkaline phosphatase activity"/>
    <property type="evidence" value="ECO:0007669"/>
    <property type="project" value="UniProtKB-EC"/>
</dbReference>
<accession>A0A448WWJ7</accession>
<dbReference type="AlphaFoldDB" id="A0A448WWJ7"/>
<dbReference type="EC" id="3.1.3.1" evidence="1"/>
<keyword evidence="4" id="KW-1185">Reference proteome</keyword>
<dbReference type="OrthoDB" id="6282884at2759"/>
<keyword evidence="2" id="KW-0597">Phosphoprotein</keyword>
<dbReference type="Proteomes" id="UP000784294">
    <property type="component" value="Unassembled WGS sequence"/>
</dbReference>
<proteinExistence type="predicted"/>
<dbReference type="PANTHER" id="PTHR11596">
    <property type="entry name" value="ALKALINE PHOSPHATASE"/>
    <property type="match status" value="1"/>
</dbReference>
<dbReference type="EMBL" id="CAAALY010054064">
    <property type="protein sequence ID" value="VEL21976.1"/>
    <property type="molecule type" value="Genomic_DNA"/>
</dbReference>
<dbReference type="SUPFAM" id="SSF53649">
    <property type="entry name" value="Alkaline phosphatase-like"/>
    <property type="match status" value="1"/>
</dbReference>
<evidence type="ECO:0000256" key="2">
    <source>
        <dbReference type="ARBA" id="ARBA00022553"/>
    </source>
</evidence>
<protein>
    <recommendedName>
        <fullName evidence="1">alkaline phosphatase</fullName>
        <ecNumber evidence="1">3.1.3.1</ecNumber>
    </recommendedName>
</protein>
<dbReference type="InterPro" id="IPR017850">
    <property type="entry name" value="Alkaline_phosphatase_core_sf"/>
</dbReference>
<dbReference type="InterPro" id="IPR001952">
    <property type="entry name" value="Alkaline_phosphatase"/>
</dbReference>